<dbReference type="InterPro" id="IPR036047">
    <property type="entry name" value="F-box-like_dom_sf"/>
</dbReference>
<dbReference type="InterPro" id="IPR032675">
    <property type="entry name" value="LRR_dom_sf"/>
</dbReference>
<keyword evidence="3" id="KW-1185">Reference proteome</keyword>
<dbReference type="PANTHER" id="PTHR31639:SF312">
    <property type="entry name" value="CYCLIN-LIKE F-BOX"/>
    <property type="match status" value="1"/>
</dbReference>
<dbReference type="Pfam" id="PF00646">
    <property type="entry name" value="F-box"/>
    <property type="match status" value="1"/>
</dbReference>
<dbReference type="SUPFAM" id="SSF52047">
    <property type="entry name" value="RNI-like"/>
    <property type="match status" value="1"/>
</dbReference>
<gene>
    <name evidence="2" type="ORF">DCAF_LOCUS5616</name>
</gene>
<comment type="caution">
    <text evidence="2">The sequence shown here is derived from an EMBL/GenBank/DDBJ whole genome shotgun (WGS) entry which is preliminary data.</text>
</comment>
<evidence type="ECO:0000259" key="1">
    <source>
        <dbReference type="PROSITE" id="PS50181"/>
    </source>
</evidence>
<dbReference type="Gene3D" id="3.80.10.10">
    <property type="entry name" value="Ribonuclease Inhibitor"/>
    <property type="match status" value="1"/>
</dbReference>
<dbReference type="PANTHER" id="PTHR31639">
    <property type="entry name" value="F-BOX PROTEIN-LIKE"/>
    <property type="match status" value="1"/>
</dbReference>
<evidence type="ECO:0000313" key="3">
    <source>
        <dbReference type="Proteomes" id="UP001314170"/>
    </source>
</evidence>
<dbReference type="InterPro" id="IPR006566">
    <property type="entry name" value="FBD"/>
</dbReference>
<name>A0AAV1R1W3_9ROSI</name>
<sequence length="456" mass="52845">MYAHRYLSLNSSSTDISTNEERLGWRYSRRSLVVSTIFMDFIRADPFIDFHPSSKELSRDITRHNHSSSKTRISGIHRMTTMPGSTSACDTINQLPSNVMENILMRLPQKDAIRTSILSSKWRYKWLALPQLVFDCPRDYKLDVSERIKLAFAVYQALLLHRGPLFRFSFSVSELENCSDINHWLHFLSENDIEDFTFRVWTGEHYKLPCHLYSFQQLRHLNLYNCAFKPPSTFKGFDRLVSLEFRKVLFAAERFGIFISNCPLLERMALEGCPHFYCLRISAPNLKCLSFCRTFDSINLKNTPLLENLSISMNGIPETAKYLRDRKTSNLIEIVSSVPAVEKLSAEQHFLKANTKTEAAMEPVLEYMRVQDFSDCSLNRLREVKMQLISGVQSELEFMKLLLAKSTMLEKLEILPTKENSTNGGFQILRELIRFRRASAKAEIIYLDPDLDGFSF</sequence>
<evidence type="ECO:0000313" key="2">
    <source>
        <dbReference type="EMBL" id="CAK7327898.1"/>
    </source>
</evidence>
<dbReference type="PROSITE" id="PS50181">
    <property type="entry name" value="FBOX"/>
    <property type="match status" value="1"/>
</dbReference>
<dbReference type="SUPFAM" id="SSF81383">
    <property type="entry name" value="F-box domain"/>
    <property type="match status" value="1"/>
</dbReference>
<dbReference type="EMBL" id="CAWUPB010000871">
    <property type="protein sequence ID" value="CAK7327898.1"/>
    <property type="molecule type" value="Genomic_DNA"/>
</dbReference>
<dbReference type="Proteomes" id="UP001314170">
    <property type="component" value="Unassembled WGS sequence"/>
</dbReference>
<dbReference type="InterPro" id="IPR001810">
    <property type="entry name" value="F-box_dom"/>
</dbReference>
<feature type="domain" description="F-box" evidence="1">
    <location>
        <begin position="89"/>
        <end position="123"/>
    </location>
</feature>
<protein>
    <recommendedName>
        <fullName evidence="1">F-box domain-containing protein</fullName>
    </recommendedName>
</protein>
<reference evidence="2 3" key="1">
    <citation type="submission" date="2024-01" db="EMBL/GenBank/DDBJ databases">
        <authorList>
            <person name="Waweru B."/>
        </authorList>
    </citation>
    <scope>NUCLEOTIDE SEQUENCE [LARGE SCALE GENOMIC DNA]</scope>
</reference>
<accession>A0AAV1R1W3</accession>
<proteinExistence type="predicted"/>
<dbReference type="AlphaFoldDB" id="A0AAV1R1W3"/>
<dbReference type="SMART" id="SM00579">
    <property type="entry name" value="FBD"/>
    <property type="match status" value="1"/>
</dbReference>
<dbReference type="Pfam" id="PF23622">
    <property type="entry name" value="LRR_At1g61320_AtMIF1"/>
    <property type="match status" value="1"/>
</dbReference>
<organism evidence="2 3">
    <name type="scientific">Dovyalis caffra</name>
    <dbReference type="NCBI Taxonomy" id="77055"/>
    <lineage>
        <taxon>Eukaryota</taxon>
        <taxon>Viridiplantae</taxon>
        <taxon>Streptophyta</taxon>
        <taxon>Embryophyta</taxon>
        <taxon>Tracheophyta</taxon>
        <taxon>Spermatophyta</taxon>
        <taxon>Magnoliopsida</taxon>
        <taxon>eudicotyledons</taxon>
        <taxon>Gunneridae</taxon>
        <taxon>Pentapetalae</taxon>
        <taxon>rosids</taxon>
        <taxon>fabids</taxon>
        <taxon>Malpighiales</taxon>
        <taxon>Salicaceae</taxon>
        <taxon>Flacourtieae</taxon>
        <taxon>Dovyalis</taxon>
    </lineage>
</organism>
<dbReference type="InterPro" id="IPR055357">
    <property type="entry name" value="LRR_At1g61320_AtMIF1"/>
</dbReference>